<dbReference type="PROSITE" id="PS51257">
    <property type="entry name" value="PROKAR_LIPOPROTEIN"/>
    <property type="match status" value="1"/>
</dbReference>
<evidence type="ECO:0000313" key="4">
    <source>
        <dbReference type="Proteomes" id="UP000532936"/>
    </source>
</evidence>
<accession>A0A7W6EYW6</accession>
<dbReference type="RefSeq" id="WP_183195609.1">
    <property type="nucleotide sequence ID" value="NZ_JACIDA010000001.1"/>
</dbReference>
<dbReference type="InterPro" id="IPR045175">
    <property type="entry name" value="M28_fam"/>
</dbReference>
<comment type="caution">
    <text evidence="3">The sequence shown here is derived from an EMBL/GenBank/DDBJ whole genome shotgun (WGS) entry which is preliminary data.</text>
</comment>
<evidence type="ECO:0000256" key="1">
    <source>
        <dbReference type="SAM" id="SignalP"/>
    </source>
</evidence>
<dbReference type="PANTHER" id="PTHR12147:SF26">
    <property type="entry name" value="PEPTIDASE M28 DOMAIN-CONTAINING PROTEIN"/>
    <property type="match status" value="1"/>
</dbReference>
<evidence type="ECO:0000313" key="3">
    <source>
        <dbReference type="EMBL" id="MBB3871406.1"/>
    </source>
</evidence>
<dbReference type="SUPFAM" id="SSF53187">
    <property type="entry name" value="Zn-dependent exopeptidases"/>
    <property type="match status" value="1"/>
</dbReference>
<feature type="domain" description="Peptidase M28" evidence="2">
    <location>
        <begin position="110"/>
        <end position="309"/>
    </location>
</feature>
<evidence type="ECO:0000259" key="2">
    <source>
        <dbReference type="Pfam" id="PF04389"/>
    </source>
</evidence>
<dbReference type="InterPro" id="IPR007484">
    <property type="entry name" value="Peptidase_M28"/>
</dbReference>
<dbReference type="Pfam" id="PF04389">
    <property type="entry name" value="Peptidase_M28"/>
    <property type="match status" value="1"/>
</dbReference>
<name>A0A7W6EYW6_9CAUL</name>
<protein>
    <recommendedName>
        <fullName evidence="2">Peptidase M28 domain-containing protein</fullName>
    </recommendedName>
</protein>
<dbReference type="PANTHER" id="PTHR12147">
    <property type="entry name" value="METALLOPEPTIDASE M28 FAMILY MEMBER"/>
    <property type="match status" value="1"/>
</dbReference>
<sequence>MPPAAVRFLLLGGCAALALSGCVEPISPPPPGPVSVPAAEYGQLLDDVRILSADDMEGRGTGTPGGERARAYVVARLEALGVAPAPFGRLQPFEGTGPSPQGPVTYRGVNVLGLIPGTRVGDRYIVVSAHYDHVGMHDGQIYNGADDNASGVATMLELAKRLKAQAPEHSVLLVAFDGEERGLLGAREFVKAPPVPLSSIALNLNFDMTARAETDGHLWVTGTYQHPNLRPILEPLSAVGPVSFAFGKDTPQDEGENNWVSASDQGAFHDKGVPFLYMGIDYHPDYHRPTDDFERIRPEVFAAATELAIAGFHALDRSLDR</sequence>
<organism evidence="3 4">
    <name type="scientific">Brevundimonas mediterranea</name>
    <dbReference type="NCBI Taxonomy" id="74329"/>
    <lineage>
        <taxon>Bacteria</taxon>
        <taxon>Pseudomonadati</taxon>
        <taxon>Pseudomonadota</taxon>
        <taxon>Alphaproteobacteria</taxon>
        <taxon>Caulobacterales</taxon>
        <taxon>Caulobacteraceae</taxon>
        <taxon>Brevundimonas</taxon>
    </lineage>
</organism>
<feature type="chain" id="PRO_5030960661" description="Peptidase M28 domain-containing protein" evidence="1">
    <location>
        <begin position="19"/>
        <end position="321"/>
    </location>
</feature>
<gene>
    <name evidence="3" type="ORF">GGR11_000920</name>
</gene>
<dbReference type="GO" id="GO:0006508">
    <property type="term" value="P:proteolysis"/>
    <property type="evidence" value="ECO:0007669"/>
    <property type="project" value="InterPro"/>
</dbReference>
<keyword evidence="1" id="KW-0732">Signal</keyword>
<reference evidence="3 4" key="1">
    <citation type="submission" date="2020-08" db="EMBL/GenBank/DDBJ databases">
        <title>Genomic Encyclopedia of Type Strains, Phase IV (KMG-IV): sequencing the most valuable type-strain genomes for metagenomic binning, comparative biology and taxonomic classification.</title>
        <authorList>
            <person name="Goeker M."/>
        </authorList>
    </citation>
    <scope>NUCLEOTIDE SEQUENCE [LARGE SCALE GENOMIC DNA]</scope>
    <source>
        <strain evidence="3 4">DSM 14878</strain>
    </source>
</reference>
<dbReference type="AlphaFoldDB" id="A0A7W6EYW6"/>
<feature type="signal peptide" evidence="1">
    <location>
        <begin position="1"/>
        <end position="18"/>
    </location>
</feature>
<dbReference type="Proteomes" id="UP000532936">
    <property type="component" value="Unassembled WGS sequence"/>
</dbReference>
<dbReference type="GO" id="GO:0008235">
    <property type="term" value="F:metalloexopeptidase activity"/>
    <property type="evidence" value="ECO:0007669"/>
    <property type="project" value="InterPro"/>
</dbReference>
<proteinExistence type="predicted"/>
<dbReference type="Gene3D" id="3.40.630.10">
    <property type="entry name" value="Zn peptidases"/>
    <property type="match status" value="1"/>
</dbReference>
<dbReference type="EMBL" id="JACIDA010000001">
    <property type="protein sequence ID" value="MBB3871406.1"/>
    <property type="molecule type" value="Genomic_DNA"/>
</dbReference>